<feature type="transmembrane region" description="Helical" evidence="1">
    <location>
        <begin position="52"/>
        <end position="71"/>
    </location>
</feature>
<proteinExistence type="predicted"/>
<feature type="transmembrane region" description="Helical" evidence="1">
    <location>
        <begin position="83"/>
        <end position="109"/>
    </location>
</feature>
<protein>
    <submittedName>
        <fullName evidence="2">Uncharacterized protein</fullName>
    </submittedName>
</protein>
<keyword evidence="1" id="KW-1133">Transmembrane helix</keyword>
<dbReference type="Proteomes" id="UP000177587">
    <property type="component" value="Unassembled WGS sequence"/>
</dbReference>
<dbReference type="STRING" id="1798656.A2604_02900"/>
<dbReference type="AlphaFoldDB" id="A0A1G2CQ16"/>
<reference evidence="2 3" key="1">
    <citation type="journal article" date="2016" name="Nat. Commun.">
        <title>Thousands of microbial genomes shed light on interconnected biogeochemical processes in an aquifer system.</title>
        <authorList>
            <person name="Anantharaman K."/>
            <person name="Brown C.T."/>
            <person name="Hug L.A."/>
            <person name="Sharon I."/>
            <person name="Castelle C.J."/>
            <person name="Probst A.J."/>
            <person name="Thomas B.C."/>
            <person name="Singh A."/>
            <person name="Wilkins M.J."/>
            <person name="Karaoz U."/>
            <person name="Brodie E.L."/>
            <person name="Williams K.H."/>
            <person name="Hubbard S.S."/>
            <person name="Banfield J.F."/>
        </authorList>
    </citation>
    <scope>NUCLEOTIDE SEQUENCE [LARGE SCALE GENOMIC DNA]</scope>
</reference>
<dbReference type="EMBL" id="MHLG01000025">
    <property type="protein sequence ID" value="OGZ03292.1"/>
    <property type="molecule type" value="Genomic_DNA"/>
</dbReference>
<organism evidence="2 3">
    <name type="scientific">Candidatus Liptonbacteria bacterium RIFOXYD1_FULL_36_11</name>
    <dbReference type="NCBI Taxonomy" id="1798656"/>
    <lineage>
        <taxon>Bacteria</taxon>
        <taxon>Candidatus Liptoniibacteriota</taxon>
    </lineage>
</organism>
<evidence type="ECO:0000313" key="2">
    <source>
        <dbReference type="EMBL" id="OGZ03292.1"/>
    </source>
</evidence>
<accession>A0A1G2CQ16</accession>
<gene>
    <name evidence="2" type="ORF">A2604_02900</name>
</gene>
<keyword evidence="1" id="KW-0472">Membrane</keyword>
<feature type="transmembrane region" description="Helical" evidence="1">
    <location>
        <begin position="12"/>
        <end position="31"/>
    </location>
</feature>
<name>A0A1G2CQ16_9BACT</name>
<evidence type="ECO:0000313" key="3">
    <source>
        <dbReference type="Proteomes" id="UP000177587"/>
    </source>
</evidence>
<sequence length="115" mass="13743">MNSLPVFIFQSFFLHIFLFLKHWYVSGFYLFTKILSDLLEDLDRFFAIKITLFHLFSPLYQDYSFVGYILGPIFRSFLLLSGIIIYAILISIFTILFFFWCSLPAFIIYQSIFAR</sequence>
<evidence type="ECO:0000256" key="1">
    <source>
        <dbReference type="SAM" id="Phobius"/>
    </source>
</evidence>
<comment type="caution">
    <text evidence="2">The sequence shown here is derived from an EMBL/GenBank/DDBJ whole genome shotgun (WGS) entry which is preliminary data.</text>
</comment>
<keyword evidence="1" id="KW-0812">Transmembrane</keyword>